<sequence length="137" mass="14868">MAFSVDMGNIGEITLEDTTSQSVTLGWKLVSSTNWQQPSFLLTWEVGEQKRQKRAVDNQIVVKETKATINDLKPDTSYKVAVAPYSDSTQVSGSPKVVSITTSEEVKVGGITVRIPALMNIVLAAIASDEYSDGDDK</sequence>
<dbReference type="Proteomes" id="UP000499080">
    <property type="component" value="Unassembled WGS sequence"/>
</dbReference>
<evidence type="ECO:0000259" key="1">
    <source>
        <dbReference type="PROSITE" id="PS50853"/>
    </source>
</evidence>
<gene>
    <name evidence="2" type="ORF">AVEN_201540_1</name>
</gene>
<name>A0A4Y2TGT2_ARAVE</name>
<keyword evidence="3" id="KW-1185">Reference proteome</keyword>
<dbReference type="SMART" id="SM00060">
    <property type="entry name" value="FN3"/>
    <property type="match status" value="1"/>
</dbReference>
<proteinExistence type="predicted"/>
<protein>
    <recommendedName>
        <fullName evidence="1">Fibronectin type-III domain-containing protein</fullName>
    </recommendedName>
</protein>
<dbReference type="Pfam" id="PF00041">
    <property type="entry name" value="fn3"/>
    <property type="match status" value="1"/>
</dbReference>
<dbReference type="InterPro" id="IPR036116">
    <property type="entry name" value="FN3_sf"/>
</dbReference>
<accession>A0A4Y2TGT2</accession>
<dbReference type="SUPFAM" id="SSF49265">
    <property type="entry name" value="Fibronectin type III"/>
    <property type="match status" value="1"/>
</dbReference>
<feature type="domain" description="Fibronectin type-III" evidence="1">
    <location>
        <begin position="9"/>
        <end position="105"/>
    </location>
</feature>
<dbReference type="AlphaFoldDB" id="A0A4Y2TGT2"/>
<organism evidence="2 3">
    <name type="scientific">Araneus ventricosus</name>
    <name type="common">Orbweaver spider</name>
    <name type="synonym">Epeira ventricosa</name>
    <dbReference type="NCBI Taxonomy" id="182803"/>
    <lineage>
        <taxon>Eukaryota</taxon>
        <taxon>Metazoa</taxon>
        <taxon>Ecdysozoa</taxon>
        <taxon>Arthropoda</taxon>
        <taxon>Chelicerata</taxon>
        <taxon>Arachnida</taxon>
        <taxon>Araneae</taxon>
        <taxon>Araneomorphae</taxon>
        <taxon>Entelegynae</taxon>
        <taxon>Araneoidea</taxon>
        <taxon>Araneidae</taxon>
        <taxon>Araneus</taxon>
    </lineage>
</organism>
<dbReference type="InterPro" id="IPR003961">
    <property type="entry name" value="FN3_dom"/>
</dbReference>
<reference evidence="2 3" key="1">
    <citation type="journal article" date="2019" name="Sci. Rep.">
        <title>Orb-weaving spider Araneus ventricosus genome elucidates the spidroin gene catalogue.</title>
        <authorList>
            <person name="Kono N."/>
            <person name="Nakamura H."/>
            <person name="Ohtoshi R."/>
            <person name="Moran D.A.P."/>
            <person name="Shinohara A."/>
            <person name="Yoshida Y."/>
            <person name="Fujiwara M."/>
            <person name="Mori M."/>
            <person name="Tomita M."/>
            <person name="Arakawa K."/>
        </authorList>
    </citation>
    <scope>NUCLEOTIDE SEQUENCE [LARGE SCALE GENOMIC DNA]</scope>
</reference>
<feature type="non-terminal residue" evidence="2">
    <location>
        <position position="137"/>
    </location>
</feature>
<dbReference type="Gene3D" id="2.60.40.10">
    <property type="entry name" value="Immunoglobulins"/>
    <property type="match status" value="1"/>
</dbReference>
<evidence type="ECO:0000313" key="2">
    <source>
        <dbReference type="EMBL" id="GBN99828.1"/>
    </source>
</evidence>
<evidence type="ECO:0000313" key="3">
    <source>
        <dbReference type="Proteomes" id="UP000499080"/>
    </source>
</evidence>
<dbReference type="InterPro" id="IPR013783">
    <property type="entry name" value="Ig-like_fold"/>
</dbReference>
<dbReference type="OrthoDB" id="10521855at2759"/>
<dbReference type="PROSITE" id="PS50853">
    <property type="entry name" value="FN3"/>
    <property type="match status" value="1"/>
</dbReference>
<dbReference type="CDD" id="cd00063">
    <property type="entry name" value="FN3"/>
    <property type="match status" value="1"/>
</dbReference>
<dbReference type="EMBL" id="BGPR01028591">
    <property type="protein sequence ID" value="GBN99828.1"/>
    <property type="molecule type" value="Genomic_DNA"/>
</dbReference>
<comment type="caution">
    <text evidence="2">The sequence shown here is derived from an EMBL/GenBank/DDBJ whole genome shotgun (WGS) entry which is preliminary data.</text>
</comment>